<keyword evidence="3" id="KW-1185">Reference proteome</keyword>
<feature type="compositionally biased region" description="Basic and acidic residues" evidence="1">
    <location>
        <begin position="202"/>
        <end position="226"/>
    </location>
</feature>
<dbReference type="AlphaFoldDB" id="A0AAV1N4F7"/>
<proteinExistence type="predicted"/>
<protein>
    <submittedName>
        <fullName evidence="2">Uncharacterized protein LOC128370914</fullName>
    </submittedName>
</protein>
<dbReference type="InterPro" id="IPR020399">
    <property type="entry name" value="T-cell_rcpt-assoc_TM_adapter-1"/>
</dbReference>
<evidence type="ECO:0000256" key="1">
    <source>
        <dbReference type="SAM" id="MobiDB-lite"/>
    </source>
</evidence>
<name>A0AAV1N4F7_SCOSC</name>
<dbReference type="GO" id="GO:0050862">
    <property type="term" value="P:positive regulation of T cell receptor signaling pathway"/>
    <property type="evidence" value="ECO:0007669"/>
    <property type="project" value="TreeGrafter"/>
</dbReference>
<dbReference type="GO" id="GO:0042101">
    <property type="term" value="C:T cell receptor complex"/>
    <property type="evidence" value="ECO:0007669"/>
    <property type="project" value="TreeGrafter"/>
</dbReference>
<evidence type="ECO:0000313" key="2">
    <source>
        <dbReference type="EMBL" id="CAK6953913.1"/>
    </source>
</evidence>
<gene>
    <name evidence="2" type="ORF">FSCOSCO3_A015365</name>
</gene>
<comment type="caution">
    <text evidence="2">The sequence shown here is derived from an EMBL/GenBank/DDBJ whole genome shotgun (WGS) entry which is preliminary data.</text>
</comment>
<sequence>MTDCFTELVGLVVLSLALLISLCLNVIFCVRRTASFCRGGCWHRHTSEGESPSQNEGRYIHNLNHHEQQEDANNHCEEQENPIYGNISTDRTGSSEVCYEMMTMKPTRDRMKSPESDLNYASLDLKMAKKRKKKYRQQQGQNQGRNKQDRLSVHLTHPVNAFMEVEADMDAHLPPRDTSTMVSHSSIYLNSQQIAQETEDMERERSIEKESMGWDGIGRREDGESREWEEEQESEERTDRQNNGSVCTQLPQVEAIQSDTDHLIANFSIDNDQQD</sequence>
<feature type="region of interest" description="Disordered" evidence="1">
    <location>
        <begin position="195"/>
        <end position="252"/>
    </location>
</feature>
<evidence type="ECO:0000313" key="3">
    <source>
        <dbReference type="Proteomes" id="UP001314229"/>
    </source>
</evidence>
<reference evidence="2 3" key="1">
    <citation type="submission" date="2024-01" db="EMBL/GenBank/DDBJ databases">
        <authorList>
            <person name="Alioto T."/>
            <person name="Alioto T."/>
            <person name="Gomez Garrido J."/>
        </authorList>
    </citation>
    <scope>NUCLEOTIDE SEQUENCE [LARGE SCALE GENOMIC DNA]</scope>
</reference>
<dbReference type="EMBL" id="CAWUFR010000014">
    <property type="protein sequence ID" value="CAK6953913.1"/>
    <property type="molecule type" value="Genomic_DNA"/>
</dbReference>
<dbReference type="PANTHER" id="PTHR15951:SF2">
    <property type="entry name" value="T-CELL RECEPTOR-ASSOCIATED TRANSMEMBRANE ADAPTER 1"/>
    <property type="match status" value="1"/>
</dbReference>
<feature type="region of interest" description="Disordered" evidence="1">
    <location>
        <begin position="129"/>
        <end position="151"/>
    </location>
</feature>
<dbReference type="PANTHER" id="PTHR15951">
    <property type="entry name" value="T-CELL RECEPTOR-ASSOCIATED TRANSMEMBRANE ADAPTER 1"/>
    <property type="match status" value="1"/>
</dbReference>
<dbReference type="Proteomes" id="UP001314229">
    <property type="component" value="Unassembled WGS sequence"/>
</dbReference>
<accession>A0AAV1N4F7</accession>
<feature type="compositionally biased region" description="Polar residues" evidence="1">
    <location>
        <begin position="242"/>
        <end position="252"/>
    </location>
</feature>
<organism evidence="2 3">
    <name type="scientific">Scomber scombrus</name>
    <name type="common">Atlantic mackerel</name>
    <name type="synonym">Scomber vernalis</name>
    <dbReference type="NCBI Taxonomy" id="13677"/>
    <lineage>
        <taxon>Eukaryota</taxon>
        <taxon>Metazoa</taxon>
        <taxon>Chordata</taxon>
        <taxon>Craniata</taxon>
        <taxon>Vertebrata</taxon>
        <taxon>Euteleostomi</taxon>
        <taxon>Actinopterygii</taxon>
        <taxon>Neopterygii</taxon>
        <taxon>Teleostei</taxon>
        <taxon>Neoteleostei</taxon>
        <taxon>Acanthomorphata</taxon>
        <taxon>Pelagiaria</taxon>
        <taxon>Scombriformes</taxon>
        <taxon>Scombridae</taxon>
        <taxon>Scomber</taxon>
    </lineage>
</organism>
<dbReference type="GO" id="GO:0001920">
    <property type="term" value="P:negative regulation of receptor recycling"/>
    <property type="evidence" value="ECO:0007669"/>
    <property type="project" value="TreeGrafter"/>
</dbReference>